<feature type="domain" description="Serine hydrolase" evidence="2">
    <location>
        <begin position="2"/>
        <end position="258"/>
    </location>
</feature>
<proteinExistence type="predicted"/>
<sequence>MRTLMLHGHATSAFIFKAQTLPVQTRLDKDFSFDFVDGPIRCAPPAGLASVVKTAYTWYKAPDATSIRNSASWLARYIDKNGPYDCICCFSKAAVVVLAMLMYEVPQRTDESKERITPKCLVFINAGLEYSFLEELGLPITEEARRIKFRMEQLVRSKTNALSNLSKATSRPGATNGLWDDTSKLLHNPNKMPPPSSCFGLDLTSWPEEFVIKLPTVHILGGKDPLWPSGVQLANLCDEDTRSFYDHQGGHDLPRTPKVAGDIAKIFNDLAEELRN</sequence>
<dbReference type="InterPro" id="IPR050593">
    <property type="entry name" value="LovG"/>
</dbReference>
<evidence type="ECO:0000259" key="2">
    <source>
        <dbReference type="Pfam" id="PF03959"/>
    </source>
</evidence>
<name>B6QMB6_TALMQ</name>
<dbReference type="AlphaFoldDB" id="B6QMB6"/>
<keyword evidence="1" id="KW-0378">Hydrolase</keyword>
<dbReference type="GO" id="GO:0005737">
    <property type="term" value="C:cytoplasm"/>
    <property type="evidence" value="ECO:0007669"/>
    <property type="project" value="TreeGrafter"/>
</dbReference>
<organism evidence="3 4">
    <name type="scientific">Talaromyces marneffei (strain ATCC 18224 / CBS 334.59 / QM 7333)</name>
    <name type="common">Penicillium marneffei</name>
    <dbReference type="NCBI Taxonomy" id="441960"/>
    <lineage>
        <taxon>Eukaryota</taxon>
        <taxon>Fungi</taxon>
        <taxon>Dikarya</taxon>
        <taxon>Ascomycota</taxon>
        <taxon>Pezizomycotina</taxon>
        <taxon>Eurotiomycetes</taxon>
        <taxon>Eurotiomycetidae</taxon>
        <taxon>Eurotiales</taxon>
        <taxon>Trichocomaceae</taxon>
        <taxon>Talaromyces</taxon>
        <taxon>Talaromyces sect. Talaromyces</taxon>
    </lineage>
</organism>
<dbReference type="HOGENOM" id="CLU_051938_4_1_1"/>
<dbReference type="PANTHER" id="PTHR48070:SF7">
    <property type="entry name" value="SERINE HYDROLASE FSH DOMAIN-CONTAINING PROTEIN-RELATED"/>
    <property type="match status" value="1"/>
</dbReference>
<dbReference type="EMBL" id="DS995903">
    <property type="protein sequence ID" value="EEA21218.1"/>
    <property type="molecule type" value="Genomic_DNA"/>
</dbReference>
<dbReference type="Pfam" id="PF03959">
    <property type="entry name" value="FSH1"/>
    <property type="match status" value="1"/>
</dbReference>
<dbReference type="GO" id="GO:0016787">
    <property type="term" value="F:hydrolase activity"/>
    <property type="evidence" value="ECO:0007669"/>
    <property type="project" value="UniProtKB-KW"/>
</dbReference>
<dbReference type="PANTHER" id="PTHR48070">
    <property type="entry name" value="ESTERASE OVCA2"/>
    <property type="match status" value="1"/>
</dbReference>
<dbReference type="InterPro" id="IPR005645">
    <property type="entry name" value="FSH-like_dom"/>
</dbReference>
<keyword evidence="4" id="KW-1185">Reference proteome</keyword>
<dbReference type="InterPro" id="IPR029058">
    <property type="entry name" value="AB_hydrolase_fold"/>
</dbReference>
<gene>
    <name evidence="3" type="ORF">PMAA_050360</name>
</gene>
<protein>
    <recommendedName>
        <fullName evidence="2">Serine hydrolase domain-containing protein</fullName>
    </recommendedName>
</protein>
<dbReference type="Gene3D" id="3.40.50.1820">
    <property type="entry name" value="alpha/beta hydrolase"/>
    <property type="match status" value="1"/>
</dbReference>
<evidence type="ECO:0000313" key="4">
    <source>
        <dbReference type="Proteomes" id="UP000001294"/>
    </source>
</evidence>
<accession>B6QMB6</accession>
<evidence type="ECO:0000256" key="1">
    <source>
        <dbReference type="ARBA" id="ARBA00022801"/>
    </source>
</evidence>
<dbReference type="OrthoDB" id="4212945at2759"/>
<evidence type="ECO:0000313" key="3">
    <source>
        <dbReference type="EMBL" id="EEA21218.1"/>
    </source>
</evidence>
<dbReference type="GO" id="GO:0019748">
    <property type="term" value="P:secondary metabolic process"/>
    <property type="evidence" value="ECO:0007669"/>
    <property type="project" value="TreeGrafter"/>
</dbReference>
<dbReference type="Proteomes" id="UP000001294">
    <property type="component" value="Unassembled WGS sequence"/>
</dbReference>
<dbReference type="PhylomeDB" id="B6QMB6"/>
<reference evidence="4" key="1">
    <citation type="journal article" date="2015" name="Genome Announc.">
        <title>Genome sequence of the AIDS-associated pathogen Penicillium marneffei (ATCC18224) and its near taxonomic relative Talaromyces stipitatus (ATCC10500).</title>
        <authorList>
            <person name="Nierman W.C."/>
            <person name="Fedorova-Abrams N.D."/>
            <person name="Andrianopoulos A."/>
        </authorList>
    </citation>
    <scope>NUCLEOTIDE SEQUENCE [LARGE SCALE GENOMIC DNA]</scope>
    <source>
        <strain evidence="4">ATCC 18224 / CBS 334.59 / QM 7333</strain>
    </source>
</reference>
<dbReference type="GO" id="GO:0005634">
    <property type="term" value="C:nucleus"/>
    <property type="evidence" value="ECO:0007669"/>
    <property type="project" value="TreeGrafter"/>
</dbReference>
<dbReference type="VEuPathDB" id="FungiDB:PMAA_050360"/>